<name>A0A1D8GKM2_9FIRM</name>
<evidence type="ECO:0000313" key="1">
    <source>
        <dbReference type="EMBL" id="AOT71466.1"/>
    </source>
</evidence>
<reference evidence="1 2" key="1">
    <citation type="submission" date="2016-09" db="EMBL/GenBank/DDBJ databases">
        <title>Genomic analysis reveals versatility of anaerobic energy metabolism of Geosporobacter ferrireducens IRF9 of phylum Firmicutes.</title>
        <authorList>
            <person name="Kim S.-J."/>
        </authorList>
    </citation>
    <scope>NUCLEOTIDE SEQUENCE [LARGE SCALE GENOMIC DNA]</scope>
    <source>
        <strain evidence="1 2">IRF9</strain>
    </source>
</reference>
<dbReference type="Proteomes" id="UP000095743">
    <property type="component" value="Chromosome"/>
</dbReference>
<dbReference type="OrthoDB" id="163426at2"/>
<dbReference type="InterPro" id="IPR010181">
    <property type="entry name" value="CGCAxxGCC_motif"/>
</dbReference>
<dbReference type="STRING" id="1424294.Gferi_19185"/>
<dbReference type="EMBL" id="CP017269">
    <property type="protein sequence ID" value="AOT71466.1"/>
    <property type="molecule type" value="Genomic_DNA"/>
</dbReference>
<dbReference type="Pfam" id="PF09719">
    <property type="entry name" value="C_GCAxxG_C_C"/>
    <property type="match status" value="1"/>
</dbReference>
<gene>
    <name evidence="1" type="ORF">Gferi_19185</name>
</gene>
<dbReference type="KEGG" id="gfe:Gferi_19185"/>
<proteinExistence type="predicted"/>
<sequence>MNETAFKMLRMISAGLCCTQVMIKLALEEEEKENADLIRAVSGLCKGIGGSQKTCGVLTGGIGILGLYSGKGKETEYAREDHGSMVEEYMTWFENVFRSTECMDIIGVYSFTDDTSNMAYNIKCGDILLRSYEKIQEILRDHDYEFGSRE</sequence>
<dbReference type="AlphaFoldDB" id="A0A1D8GKM2"/>
<accession>A0A1D8GKM2</accession>
<protein>
    <submittedName>
        <fullName evidence="1">Redox-active protein</fullName>
    </submittedName>
</protein>
<evidence type="ECO:0000313" key="2">
    <source>
        <dbReference type="Proteomes" id="UP000095743"/>
    </source>
</evidence>
<dbReference type="RefSeq" id="WP_069979334.1">
    <property type="nucleotide sequence ID" value="NZ_CP017269.1"/>
</dbReference>
<dbReference type="NCBIfam" id="NF045669">
    <property type="entry name" value="DVU1555_fam_CGA"/>
    <property type="match status" value="1"/>
</dbReference>
<keyword evidence="2" id="KW-1185">Reference proteome</keyword>
<organism evidence="1 2">
    <name type="scientific">Geosporobacter ferrireducens</name>
    <dbReference type="NCBI Taxonomy" id="1424294"/>
    <lineage>
        <taxon>Bacteria</taxon>
        <taxon>Bacillati</taxon>
        <taxon>Bacillota</taxon>
        <taxon>Clostridia</taxon>
        <taxon>Peptostreptococcales</taxon>
        <taxon>Thermotaleaceae</taxon>
        <taxon>Geosporobacter</taxon>
    </lineage>
</organism>